<comment type="caution">
    <text evidence="2">The sequence shown here is derived from an EMBL/GenBank/DDBJ whole genome shotgun (WGS) entry which is preliminary data.</text>
</comment>
<organism evidence="2 3">
    <name type="scientific">Carnegiea gigantea</name>
    <dbReference type="NCBI Taxonomy" id="171969"/>
    <lineage>
        <taxon>Eukaryota</taxon>
        <taxon>Viridiplantae</taxon>
        <taxon>Streptophyta</taxon>
        <taxon>Embryophyta</taxon>
        <taxon>Tracheophyta</taxon>
        <taxon>Spermatophyta</taxon>
        <taxon>Magnoliopsida</taxon>
        <taxon>eudicotyledons</taxon>
        <taxon>Gunneridae</taxon>
        <taxon>Pentapetalae</taxon>
        <taxon>Caryophyllales</taxon>
        <taxon>Cactineae</taxon>
        <taxon>Cactaceae</taxon>
        <taxon>Cactoideae</taxon>
        <taxon>Echinocereeae</taxon>
        <taxon>Carnegiea</taxon>
    </lineage>
</organism>
<feature type="compositionally biased region" description="Polar residues" evidence="1">
    <location>
        <begin position="1"/>
        <end position="18"/>
    </location>
</feature>
<dbReference type="Proteomes" id="UP001153076">
    <property type="component" value="Unassembled WGS sequence"/>
</dbReference>
<evidence type="ECO:0000313" key="3">
    <source>
        <dbReference type="Proteomes" id="UP001153076"/>
    </source>
</evidence>
<protein>
    <submittedName>
        <fullName evidence="2">Uncharacterized protein</fullName>
    </submittedName>
</protein>
<accession>A0A9Q1JYN4</accession>
<feature type="region of interest" description="Disordered" evidence="1">
    <location>
        <begin position="1"/>
        <end position="51"/>
    </location>
</feature>
<sequence>MATTAADTMPVSTDQSRPVSPDSPVADSFSLPPDFLFPPPPTPPLPLSSAALSPPLQPAPYSFALPQPTVPTPMQSLLPSHGFSSASVGSLGFYSSPPIGSTSLHSAPFLAAPNDTCDPSWIFSLTSMAALPPLVLLSAPTPTPIPKAILSSCVSSSSSPNSPVSLLAVSSPSPHVSPPVVSPPASSECSPASQFQSDLVSSSVEIKMEGCKVQTRCKHPPPWELARFFLSLFVLSPTLLFFVPGGAGEGLQSIPWVRIEHFRCSKIGMLIGFLLCLELSHFNDIATVGKRGKNRDYNIRYLLSSAFFHSLGANCNT</sequence>
<reference evidence="2" key="1">
    <citation type="submission" date="2022-04" db="EMBL/GenBank/DDBJ databases">
        <title>Carnegiea gigantea Genome sequencing and assembly v2.</title>
        <authorList>
            <person name="Copetti D."/>
            <person name="Sanderson M.J."/>
            <person name="Burquez A."/>
            <person name="Wojciechowski M.F."/>
        </authorList>
    </citation>
    <scope>NUCLEOTIDE SEQUENCE</scope>
    <source>
        <strain evidence="2">SGP5-SGP5p</strain>
        <tissue evidence="2">Aerial part</tissue>
    </source>
</reference>
<name>A0A9Q1JYN4_9CARY</name>
<evidence type="ECO:0000256" key="1">
    <source>
        <dbReference type="SAM" id="MobiDB-lite"/>
    </source>
</evidence>
<keyword evidence="3" id="KW-1185">Reference proteome</keyword>
<dbReference type="AlphaFoldDB" id="A0A9Q1JYN4"/>
<feature type="compositionally biased region" description="Pro residues" evidence="1">
    <location>
        <begin position="35"/>
        <end position="46"/>
    </location>
</feature>
<gene>
    <name evidence="2" type="ORF">Cgig2_001668</name>
</gene>
<dbReference type="EMBL" id="JAKOGI010000552">
    <property type="protein sequence ID" value="KAJ8433270.1"/>
    <property type="molecule type" value="Genomic_DNA"/>
</dbReference>
<evidence type="ECO:0000313" key="2">
    <source>
        <dbReference type="EMBL" id="KAJ8433270.1"/>
    </source>
</evidence>
<proteinExistence type="predicted"/>